<sequence length="258" mass="28250">MTHAQGLRGLGQRLRHGVDVQTLQAATGFFRQGAEHTQRAPLPVALERGQRLRGVVDAAEHDQGLRGTEQAAFGAAAREQAQREQGAAGEQRVDQHDRARERRQARDQQAGRQGERRDAGGGGEPAHVGQAGVAPRRAVDPEREQAAGPYRDRQRQADQHDVGDVGRRVVAQQAETEHERRQPGERDRDRVVQRRLPADAAGRRRRPSTPRHACASTRSRPRCSSAQTRSSCAASRLDPDGRQTPPANSAPLTSSSWA</sequence>
<proteinExistence type="predicted"/>
<gene>
    <name evidence="2" type="ORF">GALL_440610</name>
</gene>
<feature type="compositionally biased region" description="Low complexity" evidence="1">
    <location>
        <begin position="71"/>
        <end position="90"/>
    </location>
</feature>
<evidence type="ECO:0000256" key="1">
    <source>
        <dbReference type="SAM" id="MobiDB-lite"/>
    </source>
</evidence>
<organism evidence="2">
    <name type="scientific">mine drainage metagenome</name>
    <dbReference type="NCBI Taxonomy" id="410659"/>
    <lineage>
        <taxon>unclassified sequences</taxon>
        <taxon>metagenomes</taxon>
        <taxon>ecological metagenomes</taxon>
    </lineage>
</organism>
<dbReference type="AlphaFoldDB" id="A0A1J5PS27"/>
<accession>A0A1J5PS27</accession>
<feature type="compositionally biased region" description="Basic and acidic residues" evidence="1">
    <location>
        <begin position="137"/>
        <end position="167"/>
    </location>
</feature>
<feature type="region of interest" description="Disordered" evidence="1">
    <location>
        <begin position="71"/>
        <end position="258"/>
    </location>
</feature>
<comment type="caution">
    <text evidence="2">The sequence shown here is derived from an EMBL/GenBank/DDBJ whole genome shotgun (WGS) entry which is preliminary data.</text>
</comment>
<reference evidence="2" key="1">
    <citation type="submission" date="2016-10" db="EMBL/GenBank/DDBJ databases">
        <title>Sequence of Gallionella enrichment culture.</title>
        <authorList>
            <person name="Poehlein A."/>
            <person name="Muehling M."/>
            <person name="Daniel R."/>
        </authorList>
    </citation>
    <scope>NUCLEOTIDE SEQUENCE</scope>
</reference>
<dbReference type="EMBL" id="MLJW01002559">
    <property type="protein sequence ID" value="OIQ74289.1"/>
    <property type="molecule type" value="Genomic_DNA"/>
</dbReference>
<feature type="compositionally biased region" description="Basic and acidic residues" evidence="1">
    <location>
        <begin position="91"/>
        <end position="106"/>
    </location>
</feature>
<name>A0A1J5PS27_9ZZZZ</name>
<feature type="compositionally biased region" description="Polar residues" evidence="1">
    <location>
        <begin position="245"/>
        <end position="258"/>
    </location>
</feature>
<feature type="compositionally biased region" description="Basic and acidic residues" evidence="1">
    <location>
        <begin position="175"/>
        <end position="192"/>
    </location>
</feature>
<feature type="compositionally biased region" description="Polar residues" evidence="1">
    <location>
        <begin position="216"/>
        <end position="233"/>
    </location>
</feature>
<protein>
    <submittedName>
        <fullName evidence="2">Uncharacterized protein</fullName>
    </submittedName>
</protein>
<evidence type="ECO:0000313" key="2">
    <source>
        <dbReference type="EMBL" id="OIQ74289.1"/>
    </source>
</evidence>